<dbReference type="OrthoDB" id="7763972at2"/>
<keyword evidence="2" id="KW-1185">Reference proteome</keyword>
<organism evidence="1 2">
    <name type="scientific">Paracoccus gahaiensis</name>
    <dbReference type="NCBI Taxonomy" id="1706839"/>
    <lineage>
        <taxon>Bacteria</taxon>
        <taxon>Pseudomonadati</taxon>
        <taxon>Pseudomonadota</taxon>
        <taxon>Alphaproteobacteria</taxon>
        <taxon>Rhodobacterales</taxon>
        <taxon>Paracoccaceae</taxon>
        <taxon>Paracoccus</taxon>
    </lineage>
</organism>
<reference evidence="1 2" key="1">
    <citation type="submission" date="2019-04" db="EMBL/GenBank/DDBJ databases">
        <authorList>
            <person name="Li J."/>
        </authorList>
    </citation>
    <scope>NUCLEOTIDE SEQUENCE [LARGE SCALE GENOMIC DNA]</scope>
    <source>
        <strain evidence="1 2">KCTC 42687</strain>
    </source>
</reference>
<dbReference type="EMBL" id="SUNI01000012">
    <property type="protein sequence ID" value="TJZ91123.1"/>
    <property type="molecule type" value="Genomic_DNA"/>
</dbReference>
<gene>
    <name evidence="1" type="ORF">FA743_13045</name>
</gene>
<dbReference type="AlphaFoldDB" id="A0A4U0R7R4"/>
<name>A0A4U0R7R4_9RHOB</name>
<evidence type="ECO:0000313" key="1">
    <source>
        <dbReference type="EMBL" id="TJZ91123.1"/>
    </source>
</evidence>
<protein>
    <submittedName>
        <fullName evidence="1">Uncharacterized protein</fullName>
    </submittedName>
</protein>
<accession>A0A4U0R7R4</accession>
<sequence>MISDIRDFSGIYDEMMKQMRRRVDERRFPSGFNPETMSFVYLQPAILIYDPARHGQNGESVPTWVIKRVNFRPIKVHMHGSDEDVSRLPAIDTWQRKQFRELGYLVLLLPTIDLQKLPQGRRQLDIAEDRVRVGFETWAFALMPEIHRLFYATNKGGAATAADARDTPGGYLVFAAPEIMAAAERSAVSRKEEPRPIAADIVHTYLEAVQNEGRKHRIAFHGDTDSSPLHGDALRARIKRSGTRNKSSGKGQDNELLAIYVEILNILAKARRIVTEVMSARVVHMKNYQKGMDTTEEQGTHNILSNRDQFPKRTLNAANKVMNAQMPKEYVQPPTTSDKDNLSVSELGVIAFLCDVDPYVFCAQHGLYFPEVWVARGQGALSFKRRKIIEFERDLAEVILSGELSAQNSPDSVEHELIAARMMKDIEFLEALFDL</sequence>
<dbReference type="RefSeq" id="WP_136886535.1">
    <property type="nucleotide sequence ID" value="NZ_SUNI01000012.1"/>
</dbReference>
<comment type="caution">
    <text evidence="1">The sequence shown here is derived from an EMBL/GenBank/DDBJ whole genome shotgun (WGS) entry which is preliminary data.</text>
</comment>
<evidence type="ECO:0000313" key="2">
    <source>
        <dbReference type="Proteomes" id="UP000309747"/>
    </source>
</evidence>
<proteinExistence type="predicted"/>
<dbReference type="Proteomes" id="UP000309747">
    <property type="component" value="Unassembled WGS sequence"/>
</dbReference>